<evidence type="ECO:0000313" key="1">
    <source>
        <dbReference type="EMBL" id="WXA02722.1"/>
    </source>
</evidence>
<evidence type="ECO:0000313" key="2">
    <source>
        <dbReference type="EMBL" id="WXA12117.1"/>
    </source>
</evidence>
<dbReference type="KEGG" id="mcaa:R3L15_08240"/>
<evidence type="ECO:0000313" key="3">
    <source>
        <dbReference type="Proteomes" id="UP001368318"/>
    </source>
</evidence>
<proteinExistence type="predicted"/>
<keyword evidence="3" id="KW-1185">Reference proteome</keyword>
<accession>A0AAU6P4C2</accession>
<organism evidence="2">
    <name type="scientific">Mangrovimonas cancribranchiae</name>
    <dbReference type="NCBI Taxonomy" id="3080055"/>
    <lineage>
        <taxon>Bacteria</taxon>
        <taxon>Pseudomonadati</taxon>
        <taxon>Bacteroidota</taxon>
        <taxon>Flavobacteriia</taxon>
        <taxon>Flavobacteriales</taxon>
        <taxon>Flavobacteriaceae</taxon>
        <taxon>Mangrovimonas</taxon>
    </lineage>
</organism>
<dbReference type="EMBL" id="CP136925">
    <property type="protein sequence ID" value="WXA12117.1"/>
    <property type="molecule type" value="Genomic_DNA"/>
</dbReference>
<gene>
    <name evidence="2" type="ORF">R3L15_08240</name>
    <name evidence="1" type="ORF">R3L16_13350</name>
</gene>
<reference evidence="2 3" key="1">
    <citation type="submission" date="2023-10" db="EMBL/GenBank/DDBJ databases">
        <title>Culture-based analysis of two novel bacteria associated with mangrove crab gills.</title>
        <authorList>
            <person name="Yang X."/>
            <person name="Garuglieri E."/>
            <person name="Van Goethem M.W."/>
            <person name="Fusi M."/>
            <person name="Marasco R."/>
            <person name="Daffonchio D.G."/>
        </authorList>
    </citation>
    <scope>NUCLEOTIDE SEQUENCE</scope>
    <source>
        <strain evidence="2">UG2-1</strain>
        <strain evidence="1">UG2-2</strain>
        <strain evidence="3">UG2_2</strain>
    </source>
</reference>
<sequence length="225" mass="25836">MKSLLKITLCIVLLNVLSCKNEPSITLEYKYSDKENPLKCDGLDTKIYNEALLSFEEDIINFYDKENKNLTRAYSMFFRNASTNRIKFQDVASLHSVNILKTLKNEKGLWKEGHTLNFNHKLFKCLGDNFKDKDLQTTFNALISANSLTPELFGAPLRYKVSSVSRDRYLAAFFALEYYYSYLSQVDPSKIDGTKTHNNSSDEAARLKELKKTQKSVDPHAGHNH</sequence>
<protein>
    <recommendedName>
        <fullName evidence="4">Lipoprotein</fullName>
    </recommendedName>
</protein>
<dbReference type="EMBL" id="CP136924">
    <property type="protein sequence ID" value="WXA02722.1"/>
    <property type="molecule type" value="Genomic_DNA"/>
</dbReference>
<name>A0AAU6P4C2_9FLAO</name>
<evidence type="ECO:0008006" key="4">
    <source>
        <dbReference type="Google" id="ProtNLM"/>
    </source>
</evidence>
<dbReference type="AlphaFoldDB" id="A0AAU6P4C2"/>
<dbReference type="RefSeq" id="WP_338731063.1">
    <property type="nucleotide sequence ID" value="NZ_CP136924.1"/>
</dbReference>
<dbReference type="Proteomes" id="UP001368318">
    <property type="component" value="Chromosome"/>
</dbReference>